<protein>
    <recommendedName>
        <fullName evidence="6">Peptidyl-prolyl cis-trans isomerase</fullName>
        <ecNumber evidence="6">5.2.1.8</ecNumber>
    </recommendedName>
</protein>
<dbReference type="PANTHER" id="PTHR43811">
    <property type="entry name" value="FKBP-TYPE PEPTIDYL-PROLYL CIS-TRANS ISOMERASE FKPA"/>
    <property type="match status" value="1"/>
</dbReference>
<evidence type="ECO:0000256" key="5">
    <source>
        <dbReference type="PROSITE-ProRule" id="PRU00277"/>
    </source>
</evidence>
<keyword evidence="10" id="KW-1185">Reference proteome</keyword>
<dbReference type="SUPFAM" id="SSF54534">
    <property type="entry name" value="FKBP-like"/>
    <property type="match status" value="1"/>
</dbReference>
<evidence type="ECO:0000256" key="6">
    <source>
        <dbReference type="RuleBase" id="RU003915"/>
    </source>
</evidence>
<evidence type="ECO:0000313" key="9">
    <source>
        <dbReference type="EMBL" id="GAA0662850.1"/>
    </source>
</evidence>
<keyword evidence="7" id="KW-0732">Signal</keyword>
<evidence type="ECO:0000256" key="3">
    <source>
        <dbReference type="ARBA" id="ARBA00023110"/>
    </source>
</evidence>
<evidence type="ECO:0000313" key="10">
    <source>
        <dbReference type="Proteomes" id="UP001500238"/>
    </source>
</evidence>
<feature type="chain" id="PRO_5046295838" description="Peptidyl-prolyl cis-trans isomerase" evidence="7">
    <location>
        <begin position="38"/>
        <end position="209"/>
    </location>
</feature>
<feature type="signal peptide" evidence="7">
    <location>
        <begin position="1"/>
        <end position="37"/>
    </location>
</feature>
<comment type="similarity">
    <text evidence="2 6">Belongs to the FKBP-type PPIase family.</text>
</comment>
<evidence type="ECO:0000256" key="4">
    <source>
        <dbReference type="ARBA" id="ARBA00023235"/>
    </source>
</evidence>
<dbReference type="Gene3D" id="3.10.50.40">
    <property type="match status" value="1"/>
</dbReference>
<comment type="caution">
    <text evidence="9">The sequence shown here is derived from an EMBL/GenBank/DDBJ whole genome shotgun (WGS) entry which is preliminary data.</text>
</comment>
<evidence type="ECO:0000256" key="2">
    <source>
        <dbReference type="ARBA" id="ARBA00006577"/>
    </source>
</evidence>
<evidence type="ECO:0000256" key="1">
    <source>
        <dbReference type="ARBA" id="ARBA00000971"/>
    </source>
</evidence>
<dbReference type="PANTHER" id="PTHR43811:SF19">
    <property type="entry name" value="39 KDA FK506-BINDING NUCLEAR PROTEIN"/>
    <property type="match status" value="1"/>
</dbReference>
<proteinExistence type="inferred from homology"/>
<dbReference type="Proteomes" id="UP001500238">
    <property type="component" value="Unassembled WGS sequence"/>
</dbReference>
<dbReference type="InterPro" id="IPR046357">
    <property type="entry name" value="PPIase_dom_sf"/>
</dbReference>
<keyword evidence="4 5" id="KW-0413">Isomerase</keyword>
<reference evidence="10" key="1">
    <citation type="journal article" date="2019" name="Int. J. Syst. Evol. Microbiol.">
        <title>The Global Catalogue of Microorganisms (GCM) 10K type strain sequencing project: providing services to taxonomists for standard genome sequencing and annotation.</title>
        <authorList>
            <consortium name="The Broad Institute Genomics Platform"/>
            <consortium name="The Broad Institute Genome Sequencing Center for Infectious Disease"/>
            <person name="Wu L."/>
            <person name="Ma J."/>
        </authorList>
    </citation>
    <scope>NUCLEOTIDE SEQUENCE [LARGE SCALE GENOMIC DNA]</scope>
    <source>
        <strain evidence="10">JCM 14603</strain>
    </source>
</reference>
<gene>
    <name evidence="9" type="ORF">GCM10009102_09800</name>
</gene>
<name>A0ABP3SVQ3_9SPHN</name>
<dbReference type="EMBL" id="BAAAES010000007">
    <property type="protein sequence ID" value="GAA0662850.1"/>
    <property type="molecule type" value="Genomic_DNA"/>
</dbReference>
<organism evidence="9 10">
    <name type="scientific">Sphingomonas insulae</name>
    <dbReference type="NCBI Taxonomy" id="424800"/>
    <lineage>
        <taxon>Bacteria</taxon>
        <taxon>Pseudomonadati</taxon>
        <taxon>Pseudomonadota</taxon>
        <taxon>Alphaproteobacteria</taxon>
        <taxon>Sphingomonadales</taxon>
        <taxon>Sphingomonadaceae</taxon>
        <taxon>Sphingomonas</taxon>
    </lineage>
</organism>
<evidence type="ECO:0000256" key="7">
    <source>
        <dbReference type="SAM" id="SignalP"/>
    </source>
</evidence>
<dbReference type="EC" id="5.2.1.8" evidence="6"/>
<evidence type="ECO:0000259" key="8">
    <source>
        <dbReference type="PROSITE" id="PS50059"/>
    </source>
</evidence>
<comment type="catalytic activity">
    <reaction evidence="1 5 6">
        <text>[protein]-peptidylproline (omega=180) = [protein]-peptidylproline (omega=0)</text>
        <dbReference type="Rhea" id="RHEA:16237"/>
        <dbReference type="Rhea" id="RHEA-COMP:10747"/>
        <dbReference type="Rhea" id="RHEA-COMP:10748"/>
        <dbReference type="ChEBI" id="CHEBI:83833"/>
        <dbReference type="ChEBI" id="CHEBI:83834"/>
        <dbReference type="EC" id="5.2.1.8"/>
    </reaction>
</comment>
<keyword evidence="3 5" id="KW-0697">Rotamase</keyword>
<feature type="domain" description="PPIase FKBP-type" evidence="8">
    <location>
        <begin position="101"/>
        <end position="183"/>
    </location>
</feature>
<sequence length="209" mass="21271">MASIARHAYSHAMIAVSRTLCRLACVAVLPLMAPSIADGATARKAKPRAGVPAVVKPDTAVIPLPLNPIVPAGQRVCASRTPGGLGYVMLRAGPGAKPTATDVVLVNYIGYLASTGAVFDQGMRTPMPVGGVIPGFSQGLQMLGKTGIGRFCIPAAMGYGAQASGPIPANSDLVFQVELLDYKTAAEIESMNKAASAAVDDAKDAGAKP</sequence>
<accession>A0ABP3SVQ3</accession>
<dbReference type="PROSITE" id="PS50059">
    <property type="entry name" value="FKBP_PPIASE"/>
    <property type="match status" value="1"/>
</dbReference>
<dbReference type="InterPro" id="IPR001179">
    <property type="entry name" value="PPIase_FKBP_dom"/>
</dbReference>
<dbReference type="Pfam" id="PF00254">
    <property type="entry name" value="FKBP_C"/>
    <property type="match status" value="1"/>
</dbReference>